<dbReference type="EMBL" id="CP038437">
    <property type="protein sequence ID" value="QEM82538.1"/>
    <property type="molecule type" value="Genomic_DNA"/>
</dbReference>
<dbReference type="GO" id="GO:0005507">
    <property type="term" value="F:copper ion binding"/>
    <property type="evidence" value="ECO:0007669"/>
    <property type="project" value="InterPro"/>
</dbReference>
<dbReference type="RefSeq" id="WP_149285662.1">
    <property type="nucleotide sequence ID" value="NZ_CP038437.2"/>
</dbReference>
<organism evidence="2 3">
    <name type="scientific">Halomonas binhaiensis</name>
    <dbReference type="NCBI Taxonomy" id="2562282"/>
    <lineage>
        <taxon>Bacteria</taxon>
        <taxon>Pseudomonadati</taxon>
        <taxon>Pseudomonadota</taxon>
        <taxon>Gammaproteobacteria</taxon>
        <taxon>Oceanospirillales</taxon>
        <taxon>Halomonadaceae</taxon>
        <taxon>Halomonas</taxon>
    </lineage>
</organism>
<gene>
    <name evidence="2" type="ORF">E4T21_14015</name>
</gene>
<dbReference type="GO" id="GO:0009279">
    <property type="term" value="C:cell outer membrane"/>
    <property type="evidence" value="ECO:0007669"/>
    <property type="project" value="InterPro"/>
</dbReference>
<dbReference type="Pfam" id="PF05275">
    <property type="entry name" value="CopB"/>
    <property type="match status" value="1"/>
</dbReference>
<dbReference type="Proteomes" id="UP000324285">
    <property type="component" value="Chromosome"/>
</dbReference>
<dbReference type="AlphaFoldDB" id="A0A5C1NJH8"/>
<evidence type="ECO:0000313" key="2">
    <source>
        <dbReference type="EMBL" id="QEM82538.1"/>
    </source>
</evidence>
<name>A0A5C1NJH8_9GAMM</name>
<dbReference type="InterPro" id="IPR007939">
    <property type="entry name" value="Cu-R_B_prcur"/>
</dbReference>
<evidence type="ECO:0000256" key="1">
    <source>
        <dbReference type="SAM" id="SignalP"/>
    </source>
</evidence>
<evidence type="ECO:0000313" key="3">
    <source>
        <dbReference type="Proteomes" id="UP000324285"/>
    </source>
</evidence>
<sequence>MKITKRVIVSGVLLWMPMSAVHAEDGYDVAQDWPSPMEEHAMGSARFDRLEYAIPDKGPEALVWEFEGWYGGDINRLYLKSEGSNVQGDDQDAEFESLELLYSRLVADFWEAQVGLGHQGGVFSNDYAKRTYGVFGLMGTMPYGIETDVALRVSEDGDAWATLEGEYDLRLTQRLTLQPRTEILLAGSETKEFEIFEGMNSMRVGMRLGYEVSRRFVPYVGGYWEKQYGDAADHSRAHGEPTEDTGVVAGVRLMF</sequence>
<dbReference type="GO" id="GO:0006878">
    <property type="term" value="P:intracellular copper ion homeostasis"/>
    <property type="evidence" value="ECO:0007669"/>
    <property type="project" value="InterPro"/>
</dbReference>
<feature type="signal peptide" evidence="1">
    <location>
        <begin position="1"/>
        <end position="23"/>
    </location>
</feature>
<feature type="chain" id="PRO_5022695439" evidence="1">
    <location>
        <begin position="24"/>
        <end position="255"/>
    </location>
</feature>
<protein>
    <submittedName>
        <fullName evidence="2">Copper resistance protein B</fullName>
    </submittedName>
</protein>
<accession>A0A5C1NJH8</accession>
<dbReference type="KEGG" id="hbh:E4T21_14015"/>
<keyword evidence="3" id="KW-1185">Reference proteome</keyword>
<dbReference type="InterPro" id="IPR036709">
    <property type="entry name" value="Autotransporte_beta_dom_sf"/>
</dbReference>
<dbReference type="OrthoDB" id="9778934at2"/>
<proteinExistence type="predicted"/>
<dbReference type="SUPFAM" id="SSF103515">
    <property type="entry name" value="Autotransporter"/>
    <property type="match status" value="1"/>
</dbReference>
<keyword evidence="1" id="KW-0732">Signal</keyword>
<reference evidence="2" key="1">
    <citation type="submission" date="2021-02" db="EMBL/GenBank/DDBJ databases">
        <title>Strain Y2R2, a novel species of the genus Halomonas.</title>
        <authorList>
            <person name="Huang H."/>
        </authorList>
    </citation>
    <scope>NUCLEOTIDE SEQUENCE</scope>
    <source>
        <strain evidence="2">Y2R2</strain>
    </source>
</reference>